<name>A0A9P4GA32_9PLEO</name>
<sequence length="141" mass="16612">VWSRFEGFVPDHRASFNREFHRLAKHQGWGKEERRHFRVELFDADFAAHIGSEIFNLDHWKMLCRLCSIAPIPNDIPGCMEALDNVLVNIYDLLDHHRTGAPIEPFKNFAEFRCYTLNGHVYPIEEAKEDTFLPIFLKELK</sequence>
<keyword evidence="2" id="KW-1185">Reference proteome</keyword>
<reference evidence="1" key="1">
    <citation type="submission" date="2020-01" db="EMBL/GenBank/DDBJ databases">
        <authorList>
            <consortium name="DOE Joint Genome Institute"/>
            <person name="Haridas S."/>
            <person name="Albert R."/>
            <person name="Binder M."/>
            <person name="Bloem J."/>
            <person name="Labutti K."/>
            <person name="Salamov A."/>
            <person name="Andreopoulos B."/>
            <person name="Baker S.E."/>
            <person name="Barry K."/>
            <person name="Bills G."/>
            <person name="Bluhm B.H."/>
            <person name="Cannon C."/>
            <person name="Castanera R."/>
            <person name="Culley D.E."/>
            <person name="Daum C."/>
            <person name="Ezra D."/>
            <person name="Gonzalez J.B."/>
            <person name="Henrissat B."/>
            <person name="Kuo A."/>
            <person name="Liang C."/>
            <person name="Lipzen A."/>
            <person name="Lutzoni F."/>
            <person name="Magnuson J."/>
            <person name="Mondo S."/>
            <person name="Nolan M."/>
            <person name="Ohm R."/>
            <person name="Pangilinan J."/>
            <person name="Park H.-J."/>
            <person name="Ramirez L."/>
            <person name="Alfaro M."/>
            <person name="Sun H."/>
            <person name="Tritt A."/>
            <person name="Yoshinaga Y."/>
            <person name="Zwiers L.-H."/>
            <person name="Turgeon B.G."/>
            <person name="Goodwin S.B."/>
            <person name="Spatafora J.W."/>
            <person name="Crous P.W."/>
            <person name="Grigoriev I.V."/>
        </authorList>
    </citation>
    <scope>NUCLEOTIDE SEQUENCE</scope>
    <source>
        <strain evidence="1">CBS 394.84</strain>
    </source>
</reference>
<dbReference type="AlphaFoldDB" id="A0A9P4GA32"/>
<dbReference type="RefSeq" id="XP_040784531.1">
    <property type="nucleotide sequence ID" value="XM_040927473.1"/>
</dbReference>
<dbReference type="OrthoDB" id="6105938at2759"/>
<feature type="non-terminal residue" evidence="1">
    <location>
        <position position="141"/>
    </location>
</feature>
<protein>
    <submittedName>
        <fullName evidence="1">Uncharacterized protein</fullName>
    </submittedName>
</protein>
<dbReference type="EMBL" id="ML976618">
    <property type="protein sequence ID" value="KAF1841968.1"/>
    <property type="molecule type" value="Genomic_DNA"/>
</dbReference>
<proteinExistence type="predicted"/>
<gene>
    <name evidence="1" type="ORF">K460DRAFT_262127</name>
</gene>
<feature type="non-terminal residue" evidence="1">
    <location>
        <position position="1"/>
    </location>
</feature>
<accession>A0A9P4GA32</accession>
<evidence type="ECO:0000313" key="2">
    <source>
        <dbReference type="Proteomes" id="UP000800039"/>
    </source>
</evidence>
<organism evidence="1 2">
    <name type="scientific">Cucurbitaria berberidis CBS 394.84</name>
    <dbReference type="NCBI Taxonomy" id="1168544"/>
    <lineage>
        <taxon>Eukaryota</taxon>
        <taxon>Fungi</taxon>
        <taxon>Dikarya</taxon>
        <taxon>Ascomycota</taxon>
        <taxon>Pezizomycotina</taxon>
        <taxon>Dothideomycetes</taxon>
        <taxon>Pleosporomycetidae</taxon>
        <taxon>Pleosporales</taxon>
        <taxon>Pleosporineae</taxon>
        <taxon>Cucurbitariaceae</taxon>
        <taxon>Cucurbitaria</taxon>
    </lineage>
</organism>
<dbReference type="Proteomes" id="UP000800039">
    <property type="component" value="Unassembled WGS sequence"/>
</dbReference>
<dbReference type="PANTHER" id="PTHR38846">
    <property type="entry name" value="C3H1-TYPE DOMAIN-CONTAINING PROTEIN"/>
    <property type="match status" value="1"/>
</dbReference>
<evidence type="ECO:0000313" key="1">
    <source>
        <dbReference type="EMBL" id="KAF1841968.1"/>
    </source>
</evidence>
<dbReference type="GeneID" id="63844726"/>
<comment type="caution">
    <text evidence="1">The sequence shown here is derived from an EMBL/GenBank/DDBJ whole genome shotgun (WGS) entry which is preliminary data.</text>
</comment>
<dbReference type="PANTHER" id="PTHR38846:SF1">
    <property type="entry name" value="C3H1-TYPE DOMAIN-CONTAINING PROTEIN"/>
    <property type="match status" value="1"/>
</dbReference>